<dbReference type="OrthoDB" id="8026949at2759"/>
<evidence type="ECO:0000259" key="3">
    <source>
        <dbReference type="PROSITE" id="PS50158"/>
    </source>
</evidence>
<dbReference type="SMART" id="SM00343">
    <property type="entry name" value="ZnF_C2HC"/>
    <property type="match status" value="1"/>
</dbReference>
<feature type="domain" description="CCHC-type" evidence="3">
    <location>
        <begin position="135"/>
        <end position="150"/>
    </location>
</feature>
<sequence length="178" mass="20765">KQATTILELTTMKQGTKTAEEHVQVFKQAYGRLGYQEIVGIHELKQSLNTPLLNKCMMVSELPTTLNKWYELVIHLDWQWRQATAEKKIFAEIVTPTEIIQHFICNINVPQTGNPWQNRDPNAMDVDQNRSQCWCYNCGQTGHFAHTCPQPQRQQTRLVDTWNGGTDAEREEFRRMME</sequence>
<dbReference type="GO" id="GO:0008270">
    <property type="term" value="F:zinc ion binding"/>
    <property type="evidence" value="ECO:0007669"/>
    <property type="project" value="UniProtKB-KW"/>
</dbReference>
<dbReference type="AlphaFoldDB" id="A0A2A9NBP4"/>
<keyword evidence="2" id="KW-0479">Metal-binding</keyword>
<proteinExistence type="predicted"/>
<protein>
    <recommendedName>
        <fullName evidence="3">CCHC-type domain-containing protein</fullName>
    </recommendedName>
</protein>
<dbReference type="Proteomes" id="UP000242287">
    <property type="component" value="Unassembled WGS sequence"/>
</dbReference>
<reference evidence="4 5" key="1">
    <citation type="submission" date="2014-02" db="EMBL/GenBank/DDBJ databases">
        <title>Transposable element dynamics among asymbiotic and ectomycorrhizal Amanita fungi.</title>
        <authorList>
            <consortium name="DOE Joint Genome Institute"/>
            <person name="Hess J."/>
            <person name="Skrede I."/>
            <person name="Wolfe B."/>
            <person name="LaButti K."/>
            <person name="Ohm R.A."/>
            <person name="Grigoriev I.V."/>
            <person name="Pringle A."/>
        </authorList>
    </citation>
    <scope>NUCLEOTIDE SEQUENCE [LARGE SCALE GENOMIC DNA]</scope>
    <source>
        <strain evidence="4 5">SKay4041</strain>
    </source>
</reference>
<keyword evidence="1" id="KW-0507">mRNA processing</keyword>
<evidence type="ECO:0000313" key="5">
    <source>
        <dbReference type="Proteomes" id="UP000242287"/>
    </source>
</evidence>
<accession>A0A2A9NBP4</accession>
<feature type="non-terminal residue" evidence="4">
    <location>
        <position position="1"/>
    </location>
</feature>
<evidence type="ECO:0000256" key="2">
    <source>
        <dbReference type="PROSITE-ProRule" id="PRU00047"/>
    </source>
</evidence>
<dbReference type="Pfam" id="PF00098">
    <property type="entry name" value="zf-CCHC"/>
    <property type="match status" value="1"/>
</dbReference>
<evidence type="ECO:0000256" key="1">
    <source>
        <dbReference type="ARBA" id="ARBA00022664"/>
    </source>
</evidence>
<dbReference type="EMBL" id="KZ302510">
    <property type="protein sequence ID" value="PFH45186.1"/>
    <property type="molecule type" value="Genomic_DNA"/>
</dbReference>
<dbReference type="InterPro" id="IPR001878">
    <property type="entry name" value="Znf_CCHC"/>
</dbReference>
<keyword evidence="2" id="KW-0863">Zinc-finger</keyword>
<keyword evidence="2" id="KW-0862">Zinc</keyword>
<dbReference type="SUPFAM" id="SSF57756">
    <property type="entry name" value="Retrovirus zinc finger-like domains"/>
    <property type="match status" value="1"/>
</dbReference>
<dbReference type="GO" id="GO:0003676">
    <property type="term" value="F:nucleic acid binding"/>
    <property type="evidence" value="ECO:0007669"/>
    <property type="project" value="InterPro"/>
</dbReference>
<evidence type="ECO:0000313" key="4">
    <source>
        <dbReference type="EMBL" id="PFH45186.1"/>
    </source>
</evidence>
<gene>
    <name evidence="4" type="ORF">AMATHDRAFT_95212</name>
</gene>
<dbReference type="PROSITE" id="PS50158">
    <property type="entry name" value="ZF_CCHC"/>
    <property type="match status" value="1"/>
</dbReference>
<organism evidence="4 5">
    <name type="scientific">Amanita thiersii Skay4041</name>
    <dbReference type="NCBI Taxonomy" id="703135"/>
    <lineage>
        <taxon>Eukaryota</taxon>
        <taxon>Fungi</taxon>
        <taxon>Dikarya</taxon>
        <taxon>Basidiomycota</taxon>
        <taxon>Agaricomycotina</taxon>
        <taxon>Agaricomycetes</taxon>
        <taxon>Agaricomycetidae</taxon>
        <taxon>Agaricales</taxon>
        <taxon>Pluteineae</taxon>
        <taxon>Amanitaceae</taxon>
        <taxon>Amanita</taxon>
    </lineage>
</organism>
<dbReference type="Gene3D" id="4.10.60.10">
    <property type="entry name" value="Zinc finger, CCHC-type"/>
    <property type="match status" value="1"/>
</dbReference>
<name>A0A2A9NBP4_9AGAR</name>
<dbReference type="GO" id="GO:0006397">
    <property type="term" value="P:mRNA processing"/>
    <property type="evidence" value="ECO:0007669"/>
    <property type="project" value="UniProtKB-KW"/>
</dbReference>
<dbReference type="InterPro" id="IPR036875">
    <property type="entry name" value="Znf_CCHC_sf"/>
</dbReference>
<dbReference type="STRING" id="703135.A0A2A9NBP4"/>
<keyword evidence="5" id="KW-1185">Reference proteome</keyword>
<feature type="non-terminal residue" evidence="4">
    <location>
        <position position="178"/>
    </location>
</feature>